<evidence type="ECO:0000313" key="2">
    <source>
        <dbReference type="Proteomes" id="UP001154259"/>
    </source>
</evidence>
<dbReference type="EMBL" id="CAMXCS010000005">
    <property type="protein sequence ID" value="CAI3953410.1"/>
    <property type="molecule type" value="Genomic_DNA"/>
</dbReference>
<organism evidence="1 2">
    <name type="scientific">Commensalibacter communis</name>
    <dbReference type="NCBI Taxonomy" id="2972786"/>
    <lineage>
        <taxon>Bacteria</taxon>
        <taxon>Pseudomonadati</taxon>
        <taxon>Pseudomonadota</taxon>
        <taxon>Alphaproteobacteria</taxon>
        <taxon>Acetobacterales</taxon>
        <taxon>Acetobacteraceae</taxon>
    </lineage>
</organism>
<name>A0ABM9HSV1_9PROT</name>
<evidence type="ECO:0000313" key="1">
    <source>
        <dbReference type="EMBL" id="CAI3953410.1"/>
    </source>
</evidence>
<gene>
    <name evidence="1" type="ORF">R53529_LOCUS1845</name>
</gene>
<reference evidence="1" key="1">
    <citation type="submission" date="2022-10" db="EMBL/GenBank/DDBJ databases">
        <authorList>
            <person name="Botero Cardona J."/>
        </authorList>
    </citation>
    <scope>NUCLEOTIDE SEQUENCE</scope>
    <source>
        <strain evidence="1">R-53529</strain>
    </source>
</reference>
<feature type="non-terminal residue" evidence="1">
    <location>
        <position position="39"/>
    </location>
</feature>
<dbReference type="Proteomes" id="UP001154259">
    <property type="component" value="Unassembled WGS sequence"/>
</dbReference>
<protein>
    <submittedName>
        <fullName evidence="1">Uncharacterized protein</fullName>
    </submittedName>
</protein>
<proteinExistence type="predicted"/>
<sequence length="39" mass="4163">MSDLLKGEDLSDDLDDFGQDGGILPIQARSFIAPRSVGI</sequence>
<accession>A0ABM9HSV1</accession>
<keyword evidence="2" id="KW-1185">Reference proteome</keyword>
<comment type="caution">
    <text evidence="1">The sequence shown here is derived from an EMBL/GenBank/DDBJ whole genome shotgun (WGS) entry which is preliminary data.</text>
</comment>